<gene>
    <name evidence="1" type="ORF">FG385_15550</name>
</gene>
<dbReference type="AlphaFoldDB" id="A0A5C4M093"/>
<evidence type="ECO:0000313" key="2">
    <source>
        <dbReference type="Proteomes" id="UP000305546"/>
    </source>
</evidence>
<keyword evidence="2" id="KW-1185">Reference proteome</keyword>
<sequence>MIRDGGDVSTNSMVRDFSGGVDRHIRSTDDLVIMPLQSGTQWDALAHVFLDGAMYNGHPPAAVSSRGAQRHHPRQ</sequence>
<dbReference type="Gene3D" id="3.50.30.50">
    <property type="entry name" value="Putative cyclase"/>
    <property type="match status" value="1"/>
</dbReference>
<protein>
    <submittedName>
        <fullName evidence="1">Uncharacterized protein</fullName>
    </submittedName>
</protein>
<dbReference type="RefSeq" id="WP_139097451.1">
    <property type="nucleotide sequence ID" value="NZ_VDFW01000012.1"/>
</dbReference>
<name>A0A5C4M093_9PSEU</name>
<dbReference type="GO" id="GO:0004061">
    <property type="term" value="F:arylformamidase activity"/>
    <property type="evidence" value="ECO:0007669"/>
    <property type="project" value="InterPro"/>
</dbReference>
<evidence type="ECO:0000313" key="1">
    <source>
        <dbReference type="EMBL" id="TNC25063.1"/>
    </source>
</evidence>
<dbReference type="GO" id="GO:0019441">
    <property type="term" value="P:L-tryptophan catabolic process to kynurenine"/>
    <property type="evidence" value="ECO:0007669"/>
    <property type="project" value="InterPro"/>
</dbReference>
<dbReference type="OrthoDB" id="7067800at2"/>
<proteinExistence type="predicted"/>
<reference evidence="1 2" key="1">
    <citation type="submission" date="2019-06" db="EMBL/GenBank/DDBJ databases">
        <title>Amycolatopsis alkalitolerans sp. nov., isolated from Gastrodia elata Blume.</title>
        <authorList>
            <person name="Narsing Rao M.P."/>
            <person name="Li W.J."/>
        </authorList>
    </citation>
    <scope>NUCLEOTIDE SEQUENCE [LARGE SCALE GENOMIC DNA]</scope>
    <source>
        <strain evidence="1 2">SYSUP0005</strain>
    </source>
</reference>
<dbReference type="Proteomes" id="UP000305546">
    <property type="component" value="Unassembled WGS sequence"/>
</dbReference>
<accession>A0A5C4M093</accession>
<organism evidence="1 2">
    <name type="scientific">Amycolatopsis alkalitolerans</name>
    <dbReference type="NCBI Taxonomy" id="2547244"/>
    <lineage>
        <taxon>Bacteria</taxon>
        <taxon>Bacillati</taxon>
        <taxon>Actinomycetota</taxon>
        <taxon>Actinomycetes</taxon>
        <taxon>Pseudonocardiales</taxon>
        <taxon>Pseudonocardiaceae</taxon>
        <taxon>Amycolatopsis</taxon>
    </lineage>
</organism>
<dbReference type="InterPro" id="IPR037175">
    <property type="entry name" value="KFase_sf"/>
</dbReference>
<dbReference type="EMBL" id="VDFW01000012">
    <property type="protein sequence ID" value="TNC25063.1"/>
    <property type="molecule type" value="Genomic_DNA"/>
</dbReference>
<comment type="caution">
    <text evidence="1">The sequence shown here is derived from an EMBL/GenBank/DDBJ whole genome shotgun (WGS) entry which is preliminary data.</text>
</comment>